<dbReference type="EMBL" id="VIIS01001960">
    <property type="protein sequence ID" value="KAF0290359.1"/>
    <property type="molecule type" value="Genomic_DNA"/>
</dbReference>
<feature type="compositionally biased region" description="Basic and acidic residues" evidence="1">
    <location>
        <begin position="437"/>
        <end position="448"/>
    </location>
</feature>
<name>A0A6A4VB51_AMPAM</name>
<accession>A0A6A4VB51</accession>
<gene>
    <name evidence="2" type="ORF">FJT64_011423</name>
</gene>
<feature type="compositionally biased region" description="Low complexity" evidence="1">
    <location>
        <begin position="677"/>
        <end position="692"/>
    </location>
</feature>
<evidence type="ECO:0000256" key="1">
    <source>
        <dbReference type="SAM" id="MobiDB-lite"/>
    </source>
</evidence>
<proteinExistence type="predicted"/>
<evidence type="ECO:0008006" key="4">
    <source>
        <dbReference type="Google" id="ProtNLM"/>
    </source>
</evidence>
<feature type="compositionally biased region" description="Low complexity" evidence="1">
    <location>
        <begin position="51"/>
        <end position="61"/>
    </location>
</feature>
<feature type="region of interest" description="Disordered" evidence="1">
    <location>
        <begin position="387"/>
        <end position="752"/>
    </location>
</feature>
<dbReference type="CDD" id="cd18186">
    <property type="entry name" value="BTB_POZ_ZBTB_KLHL-like"/>
    <property type="match status" value="1"/>
</dbReference>
<feature type="compositionally biased region" description="Polar residues" evidence="1">
    <location>
        <begin position="667"/>
        <end position="676"/>
    </location>
</feature>
<comment type="caution">
    <text evidence="2">The sequence shown here is derived from an EMBL/GenBank/DDBJ whole genome shotgun (WGS) entry which is preliminary data.</text>
</comment>
<feature type="compositionally biased region" description="Acidic residues" evidence="1">
    <location>
        <begin position="135"/>
        <end position="149"/>
    </location>
</feature>
<evidence type="ECO:0000313" key="3">
    <source>
        <dbReference type="Proteomes" id="UP000440578"/>
    </source>
</evidence>
<feature type="region of interest" description="Disordered" evidence="1">
    <location>
        <begin position="103"/>
        <end position="237"/>
    </location>
</feature>
<sequence length="932" mass="100581">MALAVSASLRDEQERSRRLAEAQLLELGLEGELEAVRDSGGAVPPEPTAPAPANDDPPAGRSRGRGGRRKGPAATSVLVTQTKEERDRRLCEKVAELLAWEEAIPVEPRRLRARKGSPQPAVAWEKAAQLHSSEPPEEEPDDDGDEDMDTTGAGDALGATQAALLLLAGDADDSESSQPPADSAEPPTSPGDSGDPGDLGVTAESAGVIPEGETMPRDEEGSGVEKDADSNDVAKMDIVMENPAKTKGKKGKEQDGGCFLAPAGDLGAALLELLLTDRGPPAETLLCRDGSIPVHAAVMAVRCPPLYRELSEAGGRLSLPVSHRAAAALVRLLYLGEIVFAGGSTPLPQLLLLAERFELLELAYYLRRDHGVTMPEPVKEAELVKVTERPFGPSSPAPAEISIDRPPLSPELFDLTASDGAEDMEQDSPSPSAASGSDRRPSPHRDSDSDVVCSPNQSPRRVGANTGLQSPYKRASGTASSGGTPRRRERMLSDRDKTPVRETGNPSPSRRLSSRDSNPATPSTPRRGQKRFGSPSRRSVSPDDICEVFSSLSKRRRTSSPATPSPVKVGLASPSTRRHQGEARFSRTPVGRRSSSNTPQKVGFQEPPQRPVSADSDIEILNEAPMVFTQKVKSPRRSSGLGEDGSPVKEAALESGDQGDQGGVSPSKAQTEASQAQSPVGGVSPLSSPSRSQPRKQTELRDDSFGSSPLISRRQEPAADSQSRPHRRRPLSDANRKRTELTRPSLPGVCRRSRTGPILAALRHRWPCRPAHRRYPLRPPGVPLTGPHPSPHRLRSVRSQKSRLLDHPVTGRVVPDPLHLLSLIHRQRTFGMVLRTVAISNSSNRRRHLWVLLSVLPLPHQLQPPVRSHRPGLAPPWITLSSGETPASWPVTPPRLRPRPRPTRDERTLGFALFTRRTLVILGFSRRDQTPQ</sequence>
<feature type="region of interest" description="Disordered" evidence="1">
    <location>
        <begin position="35"/>
        <end position="87"/>
    </location>
</feature>
<feature type="region of interest" description="Disordered" evidence="1">
    <location>
        <begin position="884"/>
        <end position="904"/>
    </location>
</feature>
<feature type="compositionally biased region" description="Basic and acidic residues" evidence="1">
    <location>
        <begin position="730"/>
        <end position="741"/>
    </location>
</feature>
<feature type="compositionally biased region" description="Basic and acidic residues" evidence="1">
    <location>
        <begin position="490"/>
        <end position="500"/>
    </location>
</feature>
<feature type="compositionally biased region" description="Low complexity" evidence="1">
    <location>
        <begin position="427"/>
        <end position="436"/>
    </location>
</feature>
<feature type="compositionally biased region" description="Low complexity" evidence="1">
    <location>
        <begin position="506"/>
        <end position="519"/>
    </location>
</feature>
<protein>
    <recommendedName>
        <fullName evidence="4">BTB domain-containing protein</fullName>
    </recommendedName>
</protein>
<dbReference type="OrthoDB" id="1931232at2759"/>
<dbReference type="AlphaFoldDB" id="A0A6A4VB51"/>
<feature type="compositionally biased region" description="Basic residues" evidence="1">
    <location>
        <begin position="62"/>
        <end position="71"/>
    </location>
</feature>
<keyword evidence="3" id="KW-1185">Reference proteome</keyword>
<organism evidence="2 3">
    <name type="scientific">Amphibalanus amphitrite</name>
    <name type="common">Striped barnacle</name>
    <name type="synonym">Balanus amphitrite</name>
    <dbReference type="NCBI Taxonomy" id="1232801"/>
    <lineage>
        <taxon>Eukaryota</taxon>
        <taxon>Metazoa</taxon>
        <taxon>Ecdysozoa</taxon>
        <taxon>Arthropoda</taxon>
        <taxon>Crustacea</taxon>
        <taxon>Multicrustacea</taxon>
        <taxon>Cirripedia</taxon>
        <taxon>Thoracica</taxon>
        <taxon>Thoracicalcarea</taxon>
        <taxon>Balanomorpha</taxon>
        <taxon>Balanoidea</taxon>
        <taxon>Balanidae</taxon>
        <taxon>Amphibalaninae</taxon>
        <taxon>Amphibalanus</taxon>
    </lineage>
</organism>
<feature type="compositionally biased region" description="Basic and acidic residues" evidence="1">
    <location>
        <begin position="214"/>
        <end position="235"/>
    </location>
</feature>
<reference evidence="2 3" key="1">
    <citation type="submission" date="2019-07" db="EMBL/GenBank/DDBJ databases">
        <title>Draft genome assembly of a fouling barnacle, Amphibalanus amphitrite (Darwin, 1854): The first reference genome for Thecostraca.</title>
        <authorList>
            <person name="Kim W."/>
        </authorList>
    </citation>
    <scope>NUCLEOTIDE SEQUENCE [LARGE SCALE GENOMIC DNA]</scope>
    <source>
        <strain evidence="2">SNU_AA5</strain>
        <tissue evidence="2">Soma without cirri and trophi</tissue>
    </source>
</reference>
<feature type="compositionally biased region" description="Low complexity" evidence="1">
    <location>
        <begin position="150"/>
        <end position="169"/>
    </location>
</feature>
<evidence type="ECO:0000313" key="2">
    <source>
        <dbReference type="EMBL" id="KAF0290359.1"/>
    </source>
</evidence>
<feature type="compositionally biased region" description="Low complexity" evidence="1">
    <location>
        <begin position="190"/>
        <end position="200"/>
    </location>
</feature>
<dbReference type="Proteomes" id="UP000440578">
    <property type="component" value="Unassembled WGS sequence"/>
</dbReference>